<feature type="repeat" description="ANK" evidence="3">
    <location>
        <begin position="79"/>
        <end position="111"/>
    </location>
</feature>
<name>A0ABD0L5W0_9CAEN</name>
<keyword evidence="2 3" id="KW-0040">ANK repeat</keyword>
<keyword evidence="5" id="KW-1185">Reference proteome</keyword>
<dbReference type="AlphaFoldDB" id="A0ABD0L5W0"/>
<dbReference type="EMBL" id="JACVVK020000081">
    <property type="protein sequence ID" value="KAK7494683.1"/>
    <property type="molecule type" value="Genomic_DNA"/>
</dbReference>
<accession>A0ABD0L5W0</accession>
<keyword evidence="1" id="KW-0677">Repeat</keyword>
<dbReference type="SUPFAM" id="SSF48403">
    <property type="entry name" value="Ankyrin repeat"/>
    <property type="match status" value="1"/>
</dbReference>
<evidence type="ECO:0000256" key="2">
    <source>
        <dbReference type="ARBA" id="ARBA00023043"/>
    </source>
</evidence>
<protein>
    <submittedName>
        <fullName evidence="4">Uncharacterized protein</fullName>
    </submittedName>
</protein>
<evidence type="ECO:0000256" key="1">
    <source>
        <dbReference type="ARBA" id="ARBA00022737"/>
    </source>
</evidence>
<proteinExistence type="predicted"/>
<evidence type="ECO:0000313" key="5">
    <source>
        <dbReference type="Proteomes" id="UP001519460"/>
    </source>
</evidence>
<comment type="caution">
    <text evidence="4">The sequence shown here is derived from an EMBL/GenBank/DDBJ whole genome shotgun (WGS) entry which is preliminary data.</text>
</comment>
<dbReference type="InterPro" id="IPR036770">
    <property type="entry name" value="Ankyrin_rpt-contain_sf"/>
</dbReference>
<gene>
    <name evidence="4" type="ORF">BaRGS_00014081</name>
</gene>
<dbReference type="InterPro" id="IPR002110">
    <property type="entry name" value="Ankyrin_rpt"/>
</dbReference>
<dbReference type="SMART" id="SM00248">
    <property type="entry name" value="ANK"/>
    <property type="match status" value="3"/>
</dbReference>
<dbReference type="Pfam" id="PF12796">
    <property type="entry name" value="Ank_2"/>
    <property type="match status" value="1"/>
</dbReference>
<evidence type="ECO:0000313" key="4">
    <source>
        <dbReference type="EMBL" id="KAK7494683.1"/>
    </source>
</evidence>
<dbReference type="PANTHER" id="PTHR24198:SF165">
    <property type="entry name" value="ANKYRIN REPEAT-CONTAINING PROTEIN-RELATED"/>
    <property type="match status" value="1"/>
</dbReference>
<feature type="repeat" description="ANK" evidence="3">
    <location>
        <begin position="46"/>
        <end position="78"/>
    </location>
</feature>
<dbReference type="PROSITE" id="PS50297">
    <property type="entry name" value="ANK_REP_REGION"/>
    <property type="match status" value="2"/>
</dbReference>
<reference evidence="4 5" key="1">
    <citation type="journal article" date="2023" name="Sci. Data">
        <title>Genome assembly of the Korean intertidal mud-creeper Batillaria attramentaria.</title>
        <authorList>
            <person name="Patra A.K."/>
            <person name="Ho P.T."/>
            <person name="Jun S."/>
            <person name="Lee S.J."/>
            <person name="Kim Y."/>
            <person name="Won Y.J."/>
        </authorList>
    </citation>
    <scope>NUCLEOTIDE SEQUENCE [LARGE SCALE GENOMIC DNA]</scope>
    <source>
        <strain evidence="4">Wonlab-2016</strain>
    </source>
</reference>
<sequence>MVQRLTRMMGLAGPHYTDAACCLQNSDAAVKILLSAGASVTAADLIGKTALHTAVGMTHYGLASYLLAHGADINASDQYGLTPLNEAIVNCDVHAVLFLLSHGADVNHVHYRTVSPGHNCSAYDEYTSQFLKTPVQTVHLPIPALQSLLCVSPCQLNCSQCQFRIVRELINAGADVRQIRVKQLVASQHNLQRFLSIPAFSGSVWSEGGVRGRRLGAPVFTTVCSISPVAERPGNTTDESAENLS</sequence>
<organism evidence="4 5">
    <name type="scientific">Batillaria attramentaria</name>
    <dbReference type="NCBI Taxonomy" id="370345"/>
    <lineage>
        <taxon>Eukaryota</taxon>
        <taxon>Metazoa</taxon>
        <taxon>Spiralia</taxon>
        <taxon>Lophotrochozoa</taxon>
        <taxon>Mollusca</taxon>
        <taxon>Gastropoda</taxon>
        <taxon>Caenogastropoda</taxon>
        <taxon>Sorbeoconcha</taxon>
        <taxon>Cerithioidea</taxon>
        <taxon>Batillariidae</taxon>
        <taxon>Batillaria</taxon>
    </lineage>
</organism>
<dbReference type="PROSITE" id="PS50088">
    <property type="entry name" value="ANK_REPEAT"/>
    <property type="match status" value="2"/>
</dbReference>
<dbReference type="PANTHER" id="PTHR24198">
    <property type="entry name" value="ANKYRIN REPEAT AND PROTEIN KINASE DOMAIN-CONTAINING PROTEIN"/>
    <property type="match status" value="1"/>
</dbReference>
<evidence type="ECO:0000256" key="3">
    <source>
        <dbReference type="PROSITE-ProRule" id="PRU00023"/>
    </source>
</evidence>
<dbReference type="Proteomes" id="UP001519460">
    <property type="component" value="Unassembled WGS sequence"/>
</dbReference>
<dbReference type="Gene3D" id="1.25.40.20">
    <property type="entry name" value="Ankyrin repeat-containing domain"/>
    <property type="match status" value="1"/>
</dbReference>